<evidence type="ECO:0000313" key="2">
    <source>
        <dbReference type="Proteomes" id="UP001620626"/>
    </source>
</evidence>
<dbReference type="EMBL" id="JBICBT010000522">
    <property type="protein sequence ID" value="KAL3111075.1"/>
    <property type="molecule type" value="Genomic_DNA"/>
</dbReference>
<reference evidence="1 2" key="1">
    <citation type="submission" date="2024-10" db="EMBL/GenBank/DDBJ databases">
        <authorList>
            <person name="Kim D."/>
        </authorList>
    </citation>
    <scope>NUCLEOTIDE SEQUENCE [LARGE SCALE GENOMIC DNA]</scope>
    <source>
        <strain evidence="1">BH-2024</strain>
    </source>
</reference>
<dbReference type="AlphaFoldDB" id="A0ABD2L755"/>
<accession>A0ABD2L755</accession>
<proteinExistence type="predicted"/>
<sequence length="181" mass="21507">MPSESDQKIAKEMSLILVFQFDILKVNKWAYDEKQPTANFLPTSNEGLMRHIEKRAQNLRNRCMRETLTLFYKPENRAKIEKCAGRLLRQRERVVLSREDLNNVFVSRVSTDERWNSPPVRTSPNFGHFSILEKNWGREGKKAYTHFQRRTTVIWPPFWPTFNLFLHTMFSANRSALISMR</sequence>
<comment type="caution">
    <text evidence="1">The sequence shown here is derived from an EMBL/GenBank/DDBJ whole genome shotgun (WGS) entry which is preliminary data.</text>
</comment>
<keyword evidence="2" id="KW-1185">Reference proteome</keyword>
<dbReference type="Proteomes" id="UP001620626">
    <property type="component" value="Unassembled WGS sequence"/>
</dbReference>
<evidence type="ECO:0000313" key="1">
    <source>
        <dbReference type="EMBL" id="KAL3111075.1"/>
    </source>
</evidence>
<organism evidence="1 2">
    <name type="scientific">Heterodera trifolii</name>
    <dbReference type="NCBI Taxonomy" id="157864"/>
    <lineage>
        <taxon>Eukaryota</taxon>
        <taxon>Metazoa</taxon>
        <taxon>Ecdysozoa</taxon>
        <taxon>Nematoda</taxon>
        <taxon>Chromadorea</taxon>
        <taxon>Rhabditida</taxon>
        <taxon>Tylenchina</taxon>
        <taxon>Tylenchomorpha</taxon>
        <taxon>Tylenchoidea</taxon>
        <taxon>Heteroderidae</taxon>
        <taxon>Heteroderinae</taxon>
        <taxon>Heterodera</taxon>
    </lineage>
</organism>
<protein>
    <submittedName>
        <fullName evidence="1">Uncharacterized protein</fullName>
    </submittedName>
</protein>
<gene>
    <name evidence="1" type="ORF">niasHT_013099</name>
</gene>
<name>A0ABD2L755_9BILA</name>